<feature type="domain" description="DTW" evidence="7">
    <location>
        <begin position="172"/>
        <end position="391"/>
    </location>
</feature>
<dbReference type="PANTHER" id="PTHR21392:SF0">
    <property type="entry name" value="TRNA-URIDINE AMINOCARBOXYPROPYLTRANSFERASE 2"/>
    <property type="match status" value="1"/>
</dbReference>
<comment type="similarity">
    <text evidence="5">Belongs to the TDD superfamily. DTWD2 family.</text>
</comment>
<dbReference type="InterPro" id="IPR039262">
    <property type="entry name" value="DTWD2/TAPT"/>
</dbReference>
<organism evidence="8 9">
    <name type="scientific">Camellia sinensis</name>
    <name type="common">Tea plant</name>
    <name type="synonym">Thea sinensis</name>
    <dbReference type="NCBI Taxonomy" id="4442"/>
    <lineage>
        <taxon>Eukaryota</taxon>
        <taxon>Viridiplantae</taxon>
        <taxon>Streptophyta</taxon>
        <taxon>Embryophyta</taxon>
        <taxon>Tracheophyta</taxon>
        <taxon>Spermatophyta</taxon>
        <taxon>Magnoliopsida</taxon>
        <taxon>eudicotyledons</taxon>
        <taxon>Gunneridae</taxon>
        <taxon>Pentapetalae</taxon>
        <taxon>asterids</taxon>
        <taxon>Ericales</taxon>
        <taxon>Theaceae</taxon>
        <taxon>Camellia</taxon>
    </lineage>
</organism>
<evidence type="ECO:0000256" key="1">
    <source>
        <dbReference type="ARBA" id="ARBA00012386"/>
    </source>
</evidence>
<reference evidence="9" key="1">
    <citation type="journal article" date="2020" name="Nat. Commun.">
        <title>Genome assembly of wild tea tree DASZ reveals pedigree and selection history of tea varieties.</title>
        <authorList>
            <person name="Zhang W."/>
            <person name="Zhang Y."/>
            <person name="Qiu H."/>
            <person name="Guo Y."/>
            <person name="Wan H."/>
            <person name="Zhang X."/>
            <person name="Scossa F."/>
            <person name="Alseekh S."/>
            <person name="Zhang Q."/>
            <person name="Wang P."/>
            <person name="Xu L."/>
            <person name="Schmidt M.H."/>
            <person name="Jia X."/>
            <person name="Li D."/>
            <person name="Zhu A."/>
            <person name="Guo F."/>
            <person name="Chen W."/>
            <person name="Ni D."/>
            <person name="Usadel B."/>
            <person name="Fernie A.R."/>
            <person name="Wen W."/>
        </authorList>
    </citation>
    <scope>NUCLEOTIDE SEQUENCE [LARGE SCALE GENOMIC DNA]</scope>
    <source>
        <strain evidence="9">cv. G240</strain>
    </source>
</reference>
<dbReference type="EMBL" id="JACBKZ010000012">
    <property type="protein sequence ID" value="KAF5938215.1"/>
    <property type="molecule type" value="Genomic_DNA"/>
</dbReference>
<feature type="non-terminal residue" evidence="8">
    <location>
        <position position="1"/>
    </location>
</feature>
<proteinExistence type="inferred from homology"/>
<comment type="catalytic activity">
    <reaction evidence="6">
        <text>a uridine in tRNA + S-adenosyl-L-methionine = a 3-[(3S)-3-amino-3-carboxypropyl]uridine in tRNA + S-methyl-5'-thioadenosine + H(+)</text>
        <dbReference type="Rhea" id="RHEA:62432"/>
        <dbReference type="Rhea" id="RHEA-COMP:13339"/>
        <dbReference type="Rhea" id="RHEA-COMP:16092"/>
        <dbReference type="ChEBI" id="CHEBI:15378"/>
        <dbReference type="ChEBI" id="CHEBI:17509"/>
        <dbReference type="ChEBI" id="CHEBI:59789"/>
        <dbReference type="ChEBI" id="CHEBI:65315"/>
        <dbReference type="ChEBI" id="CHEBI:82930"/>
        <dbReference type="EC" id="2.5.1.25"/>
    </reaction>
</comment>
<keyword evidence="2" id="KW-0808">Transferase</keyword>
<reference evidence="8 9" key="2">
    <citation type="submission" date="2020-07" db="EMBL/GenBank/DDBJ databases">
        <title>Genome assembly of wild tea tree DASZ reveals pedigree and selection history of tea varieties.</title>
        <authorList>
            <person name="Zhang W."/>
        </authorList>
    </citation>
    <scope>NUCLEOTIDE SEQUENCE [LARGE SCALE GENOMIC DNA]</scope>
    <source>
        <strain evidence="9">cv. G240</strain>
        <tissue evidence="8">Leaf</tissue>
    </source>
</reference>
<evidence type="ECO:0000256" key="4">
    <source>
        <dbReference type="ARBA" id="ARBA00022694"/>
    </source>
</evidence>
<evidence type="ECO:0000256" key="2">
    <source>
        <dbReference type="ARBA" id="ARBA00022679"/>
    </source>
</evidence>
<dbReference type="Pfam" id="PF03942">
    <property type="entry name" value="DTW"/>
    <property type="match status" value="1"/>
</dbReference>
<dbReference type="GO" id="GO:0008033">
    <property type="term" value="P:tRNA processing"/>
    <property type="evidence" value="ECO:0007669"/>
    <property type="project" value="UniProtKB-KW"/>
</dbReference>
<dbReference type="InterPro" id="IPR005636">
    <property type="entry name" value="DTW"/>
</dbReference>
<evidence type="ECO:0000313" key="8">
    <source>
        <dbReference type="EMBL" id="KAF5938215.1"/>
    </source>
</evidence>
<evidence type="ECO:0000313" key="9">
    <source>
        <dbReference type="Proteomes" id="UP000593564"/>
    </source>
</evidence>
<gene>
    <name evidence="8" type="ORF">HYC85_025721</name>
</gene>
<name>A0A7J7GD50_CAMSI</name>
<keyword evidence="3" id="KW-0949">S-adenosyl-L-methionine</keyword>
<evidence type="ECO:0000256" key="6">
    <source>
        <dbReference type="ARBA" id="ARBA00048718"/>
    </source>
</evidence>
<evidence type="ECO:0000259" key="7">
    <source>
        <dbReference type="SMART" id="SM01144"/>
    </source>
</evidence>
<dbReference type="GO" id="GO:0016432">
    <property type="term" value="F:tRNA-uridine aminocarboxypropyltransferase activity"/>
    <property type="evidence" value="ECO:0007669"/>
    <property type="project" value="UniProtKB-EC"/>
</dbReference>
<keyword evidence="9" id="KW-1185">Reference proteome</keyword>
<dbReference type="EC" id="2.5.1.25" evidence="1"/>
<protein>
    <recommendedName>
        <fullName evidence="1">tRNA-uridine aminocarboxypropyltransferase</fullName>
        <ecNumber evidence="1">2.5.1.25</ecNumber>
    </recommendedName>
</protein>
<dbReference type="PANTHER" id="PTHR21392">
    <property type="entry name" value="TRNA-URIDINE AMINOCARBOXYPROPYLTRANSFERASE 2"/>
    <property type="match status" value="1"/>
</dbReference>
<dbReference type="Proteomes" id="UP000593564">
    <property type="component" value="Unassembled WGS sequence"/>
</dbReference>
<accession>A0A7J7GD50</accession>
<sequence>SDIFGDNLGFTEITSASRPGHVAPRLTRRRHLATFMPSKLLEIAPPNRGSDSCLRFCFLHSLRTTSLLKIVAEIMVEKLSQLTVNVEPSSTVEPCRVTDFSDGPELQKSVYFFLYCFDVHQRWPSYSLKHRCRDLIFWSLGSAHSAGLAMEADEVTRVLDLSDPGPTGDEGRRRICSRGCERPINVCLCDTIPSEAISTATQVVVLQHPHEHRHKLATVPLLSKCLLNFQTLIGRRLRLAHSPLLDSLYNAAIQNPNQPFRAIYLFPGIDSSPAVEISKWRSSLNDSYIGNYVLIAFDGTWKHAREMVHASLPFLSKFAIRVCLDYDVRIDGGTIFDSDLILRKEPFSGCMSTTEAVARALHVLEPNGVEIEDRLVEVLKAMVRFQARHLKPINPRPGLLKRGKEDEKKN</sequence>
<evidence type="ECO:0000256" key="3">
    <source>
        <dbReference type="ARBA" id="ARBA00022691"/>
    </source>
</evidence>
<comment type="caution">
    <text evidence="8">The sequence shown here is derived from an EMBL/GenBank/DDBJ whole genome shotgun (WGS) entry which is preliminary data.</text>
</comment>
<dbReference type="AlphaFoldDB" id="A0A7J7GD50"/>
<keyword evidence="4" id="KW-0819">tRNA processing</keyword>
<evidence type="ECO:0000256" key="5">
    <source>
        <dbReference type="ARBA" id="ARBA00034489"/>
    </source>
</evidence>
<dbReference type="SMART" id="SM01144">
    <property type="entry name" value="DTW"/>
    <property type="match status" value="1"/>
</dbReference>